<evidence type="ECO:0000256" key="6">
    <source>
        <dbReference type="ARBA" id="ARBA00023136"/>
    </source>
</evidence>
<keyword evidence="2" id="KW-0813">Transport</keyword>
<dbReference type="Pfam" id="PF08454">
    <property type="entry name" value="RIH_assoc"/>
    <property type="match status" value="1"/>
</dbReference>
<feature type="region of interest" description="Disordered" evidence="9">
    <location>
        <begin position="3374"/>
        <end position="3397"/>
    </location>
</feature>
<dbReference type="GO" id="GO:0012505">
    <property type="term" value="C:endomembrane system"/>
    <property type="evidence" value="ECO:0007669"/>
    <property type="project" value="UniProtKB-SubCell"/>
</dbReference>
<dbReference type="GO" id="GO:0005262">
    <property type="term" value="F:calcium channel activity"/>
    <property type="evidence" value="ECO:0007669"/>
    <property type="project" value="InterPro"/>
</dbReference>
<dbReference type="InterPro" id="IPR013662">
    <property type="entry name" value="RIH_assoc-dom"/>
</dbReference>
<dbReference type="PANTHER" id="PTHR13715:SF99">
    <property type="entry name" value="INOSITOL 1,4,5-TRISPHOSPHATE RECEPTOR-LIKE PROTEIN A"/>
    <property type="match status" value="1"/>
</dbReference>
<evidence type="ECO:0000259" key="12">
    <source>
        <dbReference type="Pfam" id="PF01365"/>
    </source>
</evidence>
<feature type="region of interest" description="Disordered" evidence="9">
    <location>
        <begin position="2438"/>
        <end position="2478"/>
    </location>
</feature>
<feature type="domain" description="RIH" evidence="12">
    <location>
        <begin position="587"/>
        <end position="686"/>
    </location>
</feature>
<keyword evidence="7" id="KW-1071">Ligand-gated ion channel</keyword>
<dbReference type="InterPro" id="IPR036300">
    <property type="entry name" value="MIR_dom_sf"/>
</dbReference>
<feature type="compositionally biased region" description="Polar residues" evidence="9">
    <location>
        <begin position="3374"/>
        <end position="3386"/>
    </location>
</feature>
<feature type="compositionally biased region" description="Acidic residues" evidence="9">
    <location>
        <begin position="2346"/>
        <end position="2361"/>
    </location>
</feature>
<feature type="transmembrane region" description="Helical" evidence="10">
    <location>
        <begin position="3543"/>
        <end position="3565"/>
    </location>
</feature>
<feature type="transmembrane region" description="Helical" evidence="10">
    <location>
        <begin position="3586"/>
        <end position="3607"/>
    </location>
</feature>
<evidence type="ECO:0000256" key="1">
    <source>
        <dbReference type="ARBA" id="ARBA00004127"/>
    </source>
</evidence>
<evidence type="ECO:0000256" key="3">
    <source>
        <dbReference type="ARBA" id="ARBA00022692"/>
    </source>
</evidence>
<dbReference type="Pfam" id="PF00520">
    <property type="entry name" value="Ion_trans"/>
    <property type="match status" value="1"/>
</dbReference>
<evidence type="ECO:0000256" key="9">
    <source>
        <dbReference type="SAM" id="MobiDB-lite"/>
    </source>
</evidence>
<dbReference type="Gene3D" id="2.80.10.50">
    <property type="match status" value="1"/>
</dbReference>
<feature type="compositionally biased region" description="Acidic residues" evidence="9">
    <location>
        <begin position="1245"/>
        <end position="1264"/>
    </location>
</feature>
<dbReference type="InterPro" id="IPR000699">
    <property type="entry name" value="RIH_dom"/>
</dbReference>
<feature type="transmembrane region" description="Helical" evidence="10">
    <location>
        <begin position="3403"/>
        <end position="3428"/>
    </location>
</feature>
<evidence type="ECO:0000256" key="10">
    <source>
        <dbReference type="SAM" id="Phobius"/>
    </source>
</evidence>
<gene>
    <name evidence="14" type="ORF">TrRE_jg11557</name>
</gene>
<evidence type="ECO:0000256" key="8">
    <source>
        <dbReference type="ARBA" id="ARBA00023303"/>
    </source>
</evidence>
<feature type="region of interest" description="Disordered" evidence="9">
    <location>
        <begin position="1245"/>
        <end position="1293"/>
    </location>
</feature>
<evidence type="ECO:0000259" key="11">
    <source>
        <dbReference type="Pfam" id="PF00520"/>
    </source>
</evidence>
<feature type="region of interest" description="Disordered" evidence="9">
    <location>
        <begin position="2127"/>
        <end position="2154"/>
    </location>
</feature>
<evidence type="ECO:0000256" key="7">
    <source>
        <dbReference type="ARBA" id="ARBA00023286"/>
    </source>
</evidence>
<dbReference type="Gene3D" id="1.10.287.70">
    <property type="match status" value="1"/>
</dbReference>
<keyword evidence="15" id="KW-1185">Reference proteome</keyword>
<dbReference type="InterPro" id="IPR015925">
    <property type="entry name" value="Ryanodine_IP3_receptor"/>
</dbReference>
<proteinExistence type="predicted"/>
<sequence length="3878" mass="438682">MYAAKAAKAVDDEGDPLVNRQVIAAGSTLFISSPVLVSLEADDQTKGVLSAPPDDNTCCLRVENERFSSQCLFKIIYRKDGQTRTSLDDEISKNQRAAAGSKTTTRSNTARTMTIESTEDVLDSILNWDAPDQGMDKEEADFKEAMKDFGQPLRYGHYINLQHVVSSKVVTRTNVTASAEMQLSSYLSTVSPFRIRHPETDCYLSHTIVTKKAGASLRLKSDPDNVKTVWMFERYNPGTCWKGGVLHWGEKLRLLHVPTNLYLDVEREPIDSAGGSTSSLMYHSRLSPEGCPIELEASRSERGPMKHSDCIFYLKTLVQGKPIFLYNTSKRNIETNQDNSSSRQVIHTKKSKGNKYDGNVITFCSTKELQDTVSIETIDATSLSSSLSVFSNVKAVHQLFQKTAVYVREKKKVNRVLTEEIEFPPKCLLKVKELLIESTIATHNVGTGENLEEARRALTMEPVGCIVDGSPMKEVQDDMQTSHMIDIAMQIVCFPQLFGITLDEINTPPYSQIKHLIHLTYAFILNCLDNPKVKDYICAGYVCTCEDIGTNKLYNNQDNFLETLSKGSTDQWVANLKDVSAKKIGTSWIDMMISHLGYELGVGEVLSQLFLDNDHLLQNGVTTKSIETFIRLIKVKGPQSRFLNFLKVLARCSQIDGSRTGITQNQELLMNTVFKNESHADVVMETVLDLDANHNESERPNRQYFKISELLNPSKVWDVDVGRDVMGAALTAKNAAFKDIAVSWASCAFWFPGMGSEFALFHSPKSLGINNKDSLNSSVISLPGHVSRNNHADPSKISNYNSDKPFGFDDDHLSKESKRVIATLQELIRQVAKGNQGVYPNFEPSFLKVMQVAERSQLASKEMTFSDFLSILSIFKITDDLLHDSTEIFFRECCLRQTKPFPDDSPIGNALEVFHHLMKAISQPTNDLAWVRLEELVWVLDHNFRSPVSTWRTTFHKLLIEDPKPPNFDVQMENLLSNRKNFDTIYHKVHCQDINCNGTKEGGGYCRFFKHKEFAPWASPEIGGKKSKEQFKQMKRLANFYNEKLQLVAESCADRSNNCIRHFQVQYSFEMVFTGVTNESLPPEIRSSFTKLMIALYIDRYPHERVLSNSNNMYLEDEITRIIHASGKIPLQAFVSTRTEADIERIDDHIQSIQPPEEKNKVRDFFNKKSADKFLLLRDYIANFLILNRFIPLGGRNKTFLNLQSSILDLVYELLDYGFYGSMASLRKILKPLLIILDSRNQLQDEDVDSDDDSGILEEDEEEQASIRSIRSTRGGKKSKGKDRSSSFDWLDNDDDNNDSNGAHVIGSTRRKSTFSLRRSSIATRSFREMTKAATAAAGEASQNGDSVVTLDLQPTSAILPKYTLSNSNSRVHLMRKKICKIVYLMCSRNTEIMMKQLLVQLQENKDDINLVAKSVMKRRRMSADHSSFLDTSNLEKFNARYKNIYQDTEAESSAVNNLRARFFNNGKIAPMLSEKETTSNSNSAERSFSSMANTAKNQMLQNASVIEDEDQFMLSLFYTVSLMRDNSSKTETQFIDLEAIITDDTSPNSVDEMLIDLMMHEMPDLFESALMLLTQRYYMKRTLYQNLQNAVVVGQEEDESNEFFRRHLRQLRNDATSFELWKSNAKVQHSTAYIRSIKTLGVLSRLTGLFGQRYMKKYSVGSAGGGAAKPTKTSSPLLKGSTLERVRNDVDIFDIEAREDSLPLVNDVLFGMDSSTRNVSIYLHAILSSCRDYLNARTAPAVINPDFMRLPVVLGVFESGYNQIEPANNKRYTGAIHTNLMTINQAVRVCLRVLAIPFDELSAEGNICPSCGEALPRSHIAVSMENSDFESVTFECYCPKKACLGKPKMLLKKMQRELFSLKRKCMSTLQHMALTNLEAREELTEKLPEIEKHILGGLGAEKCFFAISSSSEYYSKVMTESHIDAMISVIERSYGSDRRAFDVSSLKMIDTEPLLVALRYLRLVAMNDAVTRVGILRKLCERTSLVSTEFFCSASSAFKLARERVSDLEDEENLTVKETYEIVESLQLYTITLNLIGELAASKDTEIEGILQTVLPLRHIIDFLCREEAEKKLPMIYGVKAAISKCLICFWFNTSIGVPNMIKFPQLPWLVQRLRKDLENFMETLEKEKDEPASSDQEETEQEQRAATAGTNPEERVLLEHHKVHKSLAQRIWIYNGVIPILVAFFDDNGPWDASEAPDSLAIAESKLANTIEQFIKLEKKNYDHTSDLKTLSKVFNSNTEVADGGMQLGRRKRRETSFMRAKVPQGIQSSSGFTKSTSLQKSLKQYVDYLESKGVLLHQLFKHDELVVAAKLMGDFFVERSRNTNNFVTSNNEANAEEPKEGNDEGGVEQGSQDEDDGGGNDNDNLEGFSFAQIVQRIISYTDKKLSALVQGNEISDQSMDICRRCIVILQRCCELAASSYTNAELNDMSRTNWKGERLNKHGKEGFTKQKQDDGEPKDSEEGENKDPNNKSPEDSVGRLEAIQDTLGSLGALALCAQIIGLVDDEELVRESMKLGHWLVKHGNFDNQTRFLNYVMATDTSYMFFRRIDSIFSAAIESIAPGQHLSENIAYNQLLVVVPFLKELMENHRSELQLCMSDQSSCYAAASKVPSFNILHRACSLILTITNDERAYTKKAKPELVILLTEILVFLIESTQGPCVKNQNILVSCGIITAAKRILKFRLNVETSTWDHMTSSAKTKSSKFTFTSAREKTSDEEVKEEGLSMLITTFKRLKEHAVKVCLSLLEGRNEDTFVHTKIMHELPTGILETRLSQLFTRWSILTASTFSDDDNVAINVPETFRQYIKEEKWLDEGFDILALFKYLEKVMPGVSRGKFVGSAIIPKVTDAVFRQMVRAKTVQRKEIEFLSQKVNELALFIKSTEKKIHMDSTGNETAFQLPPNWESEKRKFDKIRFDKMILKIVTMLGKHDVGMMLEAASNSRKLSLKEMATKKRPMSDFDKMKAFDFGAKVKEIWMAERESQVLTDFGGRMNGTNKSIEAARMPRETSMTSIHNRVIGGMIEATEMGVETVADKGGGGILTRHQLEGHRKRTKLHMVTSILIHSFGVLRASKDYLSNLNGKITEVNTVLNNIHLVERIIEKEKVTDRSLINIFKLIKDIIPISRQFIRIMHPMIEHSRGFSYFSDKLKSIEIQNENQQVEKIYFKEPLVCEFLTQADKRRMRYNLKLERGCADMKSLVLESRDLYHMLLHKQGLSGQKYFGLIDLGSLTTQQEYIRSFQVKLVYMCSFIVLLSMESAGDWTCCTPFSTTSAYYKEWGDQRDDVFDLESFYEKHPHCGTEDAPVFDLSYCSNSVPDSQLLKEYKFRSNWHQYFLIALLFLVGILNATNAFIHYIQKHKVNLDKIRREMKKMEQHQQQNVGSGFGTSSLHDDDGPLSSTSKRPTVALFLEVSSYILSLPLLAMLLSVLHFEQGQGSISWSNMTDVAQNLGRLQIAIIVLVATYLTYQVINSWRRRKGSQEDFIRNKGLRKTFLSMEFLIPSFTSINAFVAIRYPVSIPLMGISVIESSDSLRIVFAAIYEPIQQLGMVSLLVAMVIFFFSSISFFYTRETYAINGEGDYLWESQSCNNLVNCFFTMATFGLIGWSDFYYGASFMGNLSPVVVLNLLLFILVSVVVLNVITAILLDNFTKLRQEREQHSQSLAQNCVICGMSSTSCDLFAARMKNGKSFRHHITLDHNMESYVLFIFHLMSKNEDDFTGAESYVQRCLDADNYNMWVPQMTSYDQQQARLIGIDDDGDEDEDAGPVANSRRGEEEIVGDNGGLAGRRKAAEGTTLDGRKQELLESSGIWDNPDEEMSPQSIFQTSEALEAIAREGDSKSKSRSSSTIDAFQRQAAVKKAGGLMLRLKEKTIGEGDDEGDDG</sequence>
<comment type="caution">
    <text evidence="14">The sequence shown here is derived from an EMBL/GenBank/DDBJ whole genome shotgun (WGS) entry which is preliminary data.</text>
</comment>
<evidence type="ECO:0000256" key="2">
    <source>
        <dbReference type="ARBA" id="ARBA00022448"/>
    </source>
</evidence>
<dbReference type="PANTHER" id="PTHR13715">
    <property type="entry name" value="RYANODINE RECEPTOR AND IP3 RECEPTOR"/>
    <property type="match status" value="1"/>
</dbReference>
<dbReference type="Proteomes" id="UP001165082">
    <property type="component" value="Unassembled WGS sequence"/>
</dbReference>
<evidence type="ECO:0000313" key="14">
    <source>
        <dbReference type="EMBL" id="GMH66389.1"/>
    </source>
</evidence>
<dbReference type="EMBL" id="BRXZ01002614">
    <property type="protein sequence ID" value="GMH66389.1"/>
    <property type="molecule type" value="Genomic_DNA"/>
</dbReference>
<dbReference type="Pfam" id="PF01365">
    <property type="entry name" value="RYDR_ITPR"/>
    <property type="match status" value="1"/>
</dbReference>
<protein>
    <submittedName>
        <fullName evidence="14">Uncharacterized protein</fullName>
    </submittedName>
</protein>
<dbReference type="SUPFAM" id="SSF82109">
    <property type="entry name" value="MIR domain"/>
    <property type="match status" value="2"/>
</dbReference>
<feature type="compositionally biased region" description="Acidic residues" evidence="9">
    <location>
        <begin position="3751"/>
        <end position="3760"/>
    </location>
</feature>
<organism evidence="14 15">
    <name type="scientific">Triparma retinervis</name>
    <dbReference type="NCBI Taxonomy" id="2557542"/>
    <lineage>
        <taxon>Eukaryota</taxon>
        <taxon>Sar</taxon>
        <taxon>Stramenopiles</taxon>
        <taxon>Ochrophyta</taxon>
        <taxon>Bolidophyceae</taxon>
        <taxon>Parmales</taxon>
        <taxon>Triparmaceae</taxon>
        <taxon>Triparma</taxon>
    </lineage>
</organism>
<feature type="transmembrane region" description="Helical" evidence="10">
    <location>
        <begin position="3488"/>
        <end position="3509"/>
    </location>
</feature>
<keyword evidence="5" id="KW-0406">Ion transport</keyword>
<keyword evidence="3 10" id="KW-0812">Transmembrane</keyword>
<feature type="transmembrane region" description="Helical" evidence="10">
    <location>
        <begin position="3448"/>
        <end position="3467"/>
    </location>
</feature>
<keyword evidence="6 10" id="KW-0472">Membrane</keyword>
<reference evidence="14" key="1">
    <citation type="submission" date="2022-07" db="EMBL/GenBank/DDBJ databases">
        <title>Genome analysis of Parmales, a sister group of diatoms, reveals the evolutionary specialization of diatoms from phago-mixotrophs to photoautotrophs.</title>
        <authorList>
            <person name="Ban H."/>
            <person name="Sato S."/>
            <person name="Yoshikawa S."/>
            <person name="Kazumasa Y."/>
            <person name="Nakamura Y."/>
            <person name="Ichinomiya M."/>
            <person name="Saitoh K."/>
            <person name="Sato N."/>
            <person name="Blanc-Mathieu R."/>
            <person name="Endo H."/>
            <person name="Kuwata A."/>
            <person name="Ogata H."/>
        </authorList>
    </citation>
    <scope>NUCLEOTIDE SEQUENCE</scope>
</reference>
<comment type="subcellular location">
    <subcellularLocation>
        <location evidence="1">Endomembrane system</location>
        <topology evidence="1">Multi-pass membrane protein</topology>
    </subcellularLocation>
</comment>
<name>A0A9W7A638_9STRA</name>
<evidence type="ECO:0000313" key="15">
    <source>
        <dbReference type="Proteomes" id="UP001165082"/>
    </source>
</evidence>
<feature type="transmembrane region" description="Helical" evidence="10">
    <location>
        <begin position="3619"/>
        <end position="3642"/>
    </location>
</feature>
<evidence type="ECO:0000256" key="5">
    <source>
        <dbReference type="ARBA" id="ARBA00023065"/>
    </source>
</evidence>
<feature type="region of interest" description="Disordered" evidence="9">
    <location>
        <begin position="2330"/>
        <end position="2368"/>
    </location>
</feature>
<accession>A0A9W7A638</accession>
<evidence type="ECO:0000259" key="13">
    <source>
        <dbReference type="Pfam" id="PF08454"/>
    </source>
</evidence>
<keyword evidence="4 10" id="KW-1133">Transmembrane helix</keyword>
<feature type="transmembrane region" description="Helical" evidence="10">
    <location>
        <begin position="3331"/>
        <end position="3353"/>
    </location>
</feature>
<feature type="domain" description="RyR/IP3R Homology associated" evidence="13">
    <location>
        <begin position="2579"/>
        <end position="2681"/>
    </location>
</feature>
<dbReference type="InterPro" id="IPR005821">
    <property type="entry name" value="Ion_trans_dom"/>
</dbReference>
<dbReference type="OrthoDB" id="258495at2759"/>
<feature type="domain" description="Ion transport" evidence="11">
    <location>
        <begin position="3521"/>
        <end position="3652"/>
    </location>
</feature>
<feature type="region of interest" description="Disordered" evidence="9">
    <location>
        <begin position="3751"/>
        <end position="3794"/>
    </location>
</feature>
<keyword evidence="8" id="KW-0407">Ion channel</keyword>
<evidence type="ECO:0000256" key="4">
    <source>
        <dbReference type="ARBA" id="ARBA00022989"/>
    </source>
</evidence>
<dbReference type="GO" id="GO:0016020">
    <property type="term" value="C:membrane"/>
    <property type="evidence" value="ECO:0007669"/>
    <property type="project" value="InterPro"/>
</dbReference>
<feature type="region of interest" description="Disordered" evidence="9">
    <location>
        <begin position="88"/>
        <end position="110"/>
    </location>
</feature>